<dbReference type="GO" id="GO:0046872">
    <property type="term" value="F:metal ion binding"/>
    <property type="evidence" value="ECO:0007669"/>
    <property type="project" value="UniProtKB-KW"/>
</dbReference>
<feature type="binding site" evidence="4">
    <location>
        <position position="219"/>
    </location>
    <ligand>
        <name>Mg(2+)</name>
        <dbReference type="ChEBI" id="CHEBI:18420"/>
        <label>1</label>
        <note>catalytic</note>
    </ligand>
</feature>
<comment type="caution">
    <text evidence="5">The sequence shown here is derived from an EMBL/GenBank/DDBJ whole genome shotgun (WGS) entry which is preliminary data.</text>
</comment>
<evidence type="ECO:0000313" key="5">
    <source>
        <dbReference type="EMBL" id="RCV49767.1"/>
    </source>
</evidence>
<dbReference type="PROSITE" id="PS00629">
    <property type="entry name" value="IMP_1"/>
    <property type="match status" value="1"/>
</dbReference>
<dbReference type="Gene3D" id="3.40.190.80">
    <property type="match status" value="1"/>
</dbReference>
<proteinExistence type="predicted"/>
<dbReference type="EMBL" id="QEIN01000312">
    <property type="protein sequence ID" value="RCV49767.1"/>
    <property type="molecule type" value="Genomic_DNA"/>
</dbReference>
<dbReference type="RefSeq" id="WP_114400710.1">
    <property type="nucleotide sequence ID" value="NZ_QEIM01000279.1"/>
</dbReference>
<gene>
    <name evidence="5" type="ORF">DEF24_24910</name>
</gene>
<feature type="binding site" evidence="4">
    <location>
        <position position="99"/>
    </location>
    <ligand>
        <name>Mg(2+)</name>
        <dbReference type="ChEBI" id="CHEBI:18420"/>
        <label>1</label>
        <note>catalytic</note>
    </ligand>
</feature>
<evidence type="ECO:0000256" key="2">
    <source>
        <dbReference type="ARBA" id="ARBA00022801"/>
    </source>
</evidence>
<dbReference type="Pfam" id="PF00459">
    <property type="entry name" value="Inositol_P"/>
    <property type="match status" value="1"/>
</dbReference>
<dbReference type="GO" id="GO:0007165">
    <property type="term" value="P:signal transduction"/>
    <property type="evidence" value="ECO:0007669"/>
    <property type="project" value="TreeGrafter"/>
</dbReference>
<dbReference type="PANTHER" id="PTHR20854:SF4">
    <property type="entry name" value="INOSITOL-1-MONOPHOSPHATASE-RELATED"/>
    <property type="match status" value="1"/>
</dbReference>
<dbReference type="SUPFAM" id="SSF56655">
    <property type="entry name" value="Carbohydrate phosphatase"/>
    <property type="match status" value="1"/>
</dbReference>
<dbReference type="AlphaFoldDB" id="A0A368SYR6"/>
<keyword evidence="6" id="KW-1185">Reference proteome</keyword>
<sequence>MSSAIPWPVPEPVLPTGVHPALAAVARAAARAYGDARRRHTRAELGAETAMGADGTPTMLVDELVEEAVAEAARQAGTNLLSEEIGFVDIGSAVTLVVDPVDGSANAASGVPLSCLAAAVSMDGTATEALTCWFDTGRTWHAVAGRPTPYRTSGRTRLDGATVDVLRPRPRAREAWHRLTDRAGRIRILSSTCLEGALVAEGAIDAFADAGGDVHRIMDLVAAMVTVPAAGGAVVDAFGRPLEIDPDLTRRWSGVIAATPELAEEVAQAVRG</sequence>
<protein>
    <submittedName>
        <fullName evidence="5">Inositol monophosphatase</fullName>
    </submittedName>
</protein>
<dbReference type="InterPro" id="IPR000760">
    <property type="entry name" value="Inositol_monophosphatase-like"/>
</dbReference>
<keyword evidence="1 4" id="KW-0479">Metal-binding</keyword>
<evidence type="ECO:0000256" key="4">
    <source>
        <dbReference type="PIRSR" id="PIRSR600760-2"/>
    </source>
</evidence>
<dbReference type="GO" id="GO:0006020">
    <property type="term" value="P:inositol metabolic process"/>
    <property type="evidence" value="ECO:0007669"/>
    <property type="project" value="TreeGrafter"/>
</dbReference>
<evidence type="ECO:0000256" key="3">
    <source>
        <dbReference type="ARBA" id="ARBA00022842"/>
    </source>
</evidence>
<dbReference type="Gene3D" id="3.30.540.10">
    <property type="entry name" value="Fructose-1,6-Bisphosphatase, subunit A, domain 1"/>
    <property type="match status" value="1"/>
</dbReference>
<dbReference type="Proteomes" id="UP000253318">
    <property type="component" value="Unassembled WGS sequence"/>
</dbReference>
<dbReference type="PANTHER" id="PTHR20854">
    <property type="entry name" value="INOSITOL MONOPHOSPHATASE"/>
    <property type="match status" value="1"/>
</dbReference>
<evidence type="ECO:0000313" key="6">
    <source>
        <dbReference type="Proteomes" id="UP000253318"/>
    </source>
</evidence>
<dbReference type="GO" id="GO:0008934">
    <property type="term" value="F:inositol monophosphate 1-phosphatase activity"/>
    <property type="evidence" value="ECO:0007669"/>
    <property type="project" value="TreeGrafter"/>
</dbReference>
<dbReference type="InterPro" id="IPR020583">
    <property type="entry name" value="Inositol_monoP_metal-BS"/>
</dbReference>
<dbReference type="PRINTS" id="PR00377">
    <property type="entry name" value="IMPHPHTASES"/>
</dbReference>
<organism evidence="5 6">
    <name type="scientific">Marinitenerispora sediminis</name>
    <dbReference type="NCBI Taxonomy" id="1931232"/>
    <lineage>
        <taxon>Bacteria</taxon>
        <taxon>Bacillati</taxon>
        <taxon>Actinomycetota</taxon>
        <taxon>Actinomycetes</taxon>
        <taxon>Streptosporangiales</taxon>
        <taxon>Nocardiopsidaceae</taxon>
        <taxon>Marinitenerispora</taxon>
    </lineage>
</organism>
<comment type="cofactor">
    <cofactor evidence="4">
        <name>Mg(2+)</name>
        <dbReference type="ChEBI" id="CHEBI:18420"/>
    </cofactor>
</comment>
<accession>A0A368SYR6</accession>
<keyword evidence="2" id="KW-0378">Hydrolase</keyword>
<evidence type="ECO:0000256" key="1">
    <source>
        <dbReference type="ARBA" id="ARBA00022723"/>
    </source>
</evidence>
<keyword evidence="3 4" id="KW-0460">Magnesium</keyword>
<feature type="binding site" evidence="4">
    <location>
        <position position="102"/>
    </location>
    <ligand>
        <name>Mg(2+)</name>
        <dbReference type="ChEBI" id="CHEBI:18420"/>
        <label>1</label>
        <note>catalytic</note>
    </ligand>
</feature>
<feature type="binding site" evidence="4">
    <location>
        <position position="83"/>
    </location>
    <ligand>
        <name>Mg(2+)</name>
        <dbReference type="ChEBI" id="CHEBI:18420"/>
        <label>1</label>
        <note>catalytic</note>
    </ligand>
</feature>
<name>A0A368SYR6_9ACTN</name>
<dbReference type="OrthoDB" id="3530320at2"/>
<reference evidence="5 6" key="1">
    <citation type="submission" date="2018-04" db="EMBL/GenBank/DDBJ databases">
        <title>Novel actinobacteria from marine sediment.</title>
        <authorList>
            <person name="Ng Z.Y."/>
            <person name="Tan G.Y.A."/>
        </authorList>
    </citation>
    <scope>NUCLEOTIDE SEQUENCE [LARGE SCALE GENOMIC DNA]</scope>
    <source>
        <strain evidence="5 6">TPS81</strain>
    </source>
</reference>